<protein>
    <submittedName>
        <fullName evidence="6">Alpha/Beta hydrolase protein</fullName>
    </submittedName>
</protein>
<evidence type="ECO:0000259" key="5">
    <source>
        <dbReference type="Pfam" id="PF01764"/>
    </source>
</evidence>
<evidence type="ECO:0000256" key="1">
    <source>
        <dbReference type="ARBA" id="ARBA00023157"/>
    </source>
</evidence>
<dbReference type="InterPro" id="IPR002921">
    <property type="entry name" value="Fungal_lipase-type"/>
</dbReference>
<evidence type="ECO:0000256" key="4">
    <source>
        <dbReference type="ARBA" id="ARBA00048461"/>
    </source>
</evidence>
<dbReference type="Proteomes" id="UP000807353">
    <property type="component" value="Unassembled WGS sequence"/>
</dbReference>
<comment type="catalytic activity">
    <reaction evidence="3">
        <text>a diacylglycerol + H2O = a monoacylglycerol + a fatty acid + H(+)</text>
        <dbReference type="Rhea" id="RHEA:32731"/>
        <dbReference type="ChEBI" id="CHEBI:15377"/>
        <dbReference type="ChEBI" id="CHEBI:15378"/>
        <dbReference type="ChEBI" id="CHEBI:17408"/>
        <dbReference type="ChEBI" id="CHEBI:18035"/>
        <dbReference type="ChEBI" id="CHEBI:28868"/>
    </reaction>
</comment>
<dbReference type="PANTHER" id="PTHR45856">
    <property type="entry name" value="ALPHA/BETA-HYDROLASES SUPERFAMILY PROTEIN"/>
    <property type="match status" value="1"/>
</dbReference>
<dbReference type="InterPro" id="IPR051218">
    <property type="entry name" value="Sec_MonoDiacylglyc_Lipase"/>
</dbReference>
<gene>
    <name evidence="6" type="ORF">BDZ94DRAFT_1155299</name>
</gene>
<comment type="catalytic activity">
    <reaction evidence="4">
        <text>a monoacylglycerol + H2O = glycerol + a fatty acid + H(+)</text>
        <dbReference type="Rhea" id="RHEA:15245"/>
        <dbReference type="ChEBI" id="CHEBI:15377"/>
        <dbReference type="ChEBI" id="CHEBI:15378"/>
        <dbReference type="ChEBI" id="CHEBI:17408"/>
        <dbReference type="ChEBI" id="CHEBI:17754"/>
        <dbReference type="ChEBI" id="CHEBI:28868"/>
    </reaction>
</comment>
<dbReference type="OrthoDB" id="426718at2759"/>
<dbReference type="PANTHER" id="PTHR45856:SF25">
    <property type="entry name" value="FUNGAL LIPASE-LIKE DOMAIN-CONTAINING PROTEIN"/>
    <property type="match status" value="1"/>
</dbReference>
<keyword evidence="1" id="KW-1015">Disulfide bond</keyword>
<dbReference type="GO" id="GO:0006629">
    <property type="term" value="P:lipid metabolic process"/>
    <property type="evidence" value="ECO:0007669"/>
    <property type="project" value="InterPro"/>
</dbReference>
<accession>A0A9P5YFW0</accession>
<dbReference type="Gene3D" id="3.40.50.1820">
    <property type="entry name" value="alpha/beta hydrolase"/>
    <property type="match status" value="1"/>
</dbReference>
<dbReference type="GO" id="GO:0016787">
    <property type="term" value="F:hydrolase activity"/>
    <property type="evidence" value="ECO:0007669"/>
    <property type="project" value="UniProtKB-KW"/>
</dbReference>
<proteinExistence type="inferred from homology"/>
<dbReference type="Pfam" id="PF01764">
    <property type="entry name" value="Lipase_3"/>
    <property type="match status" value="1"/>
</dbReference>
<dbReference type="InterPro" id="IPR029058">
    <property type="entry name" value="AB_hydrolase_fold"/>
</dbReference>
<comment type="similarity">
    <text evidence="2">Belongs to the AB hydrolase superfamily. Lipase family. Class 3 subfamily.</text>
</comment>
<organism evidence="6 7">
    <name type="scientific">Collybia nuda</name>
    <dbReference type="NCBI Taxonomy" id="64659"/>
    <lineage>
        <taxon>Eukaryota</taxon>
        <taxon>Fungi</taxon>
        <taxon>Dikarya</taxon>
        <taxon>Basidiomycota</taxon>
        <taxon>Agaricomycotina</taxon>
        <taxon>Agaricomycetes</taxon>
        <taxon>Agaricomycetidae</taxon>
        <taxon>Agaricales</taxon>
        <taxon>Tricholomatineae</taxon>
        <taxon>Clitocybaceae</taxon>
        <taxon>Collybia</taxon>
    </lineage>
</organism>
<keyword evidence="6" id="KW-0378">Hydrolase</keyword>
<evidence type="ECO:0000313" key="7">
    <source>
        <dbReference type="Proteomes" id="UP000807353"/>
    </source>
</evidence>
<comment type="caution">
    <text evidence="6">The sequence shown here is derived from an EMBL/GenBank/DDBJ whole genome shotgun (WGS) entry which is preliminary data.</text>
</comment>
<keyword evidence="7" id="KW-1185">Reference proteome</keyword>
<dbReference type="CDD" id="cd00519">
    <property type="entry name" value="Lipase_3"/>
    <property type="match status" value="1"/>
</dbReference>
<dbReference type="EMBL" id="MU150235">
    <property type="protein sequence ID" value="KAF9467910.1"/>
    <property type="molecule type" value="Genomic_DNA"/>
</dbReference>
<evidence type="ECO:0000313" key="6">
    <source>
        <dbReference type="EMBL" id="KAF9467910.1"/>
    </source>
</evidence>
<feature type="domain" description="Fungal lipase-type" evidence="5">
    <location>
        <begin position="108"/>
        <end position="258"/>
    </location>
</feature>
<dbReference type="AlphaFoldDB" id="A0A9P5YFW0"/>
<name>A0A9P5YFW0_9AGAR</name>
<evidence type="ECO:0000256" key="3">
    <source>
        <dbReference type="ARBA" id="ARBA00047591"/>
    </source>
</evidence>
<reference evidence="6" key="1">
    <citation type="submission" date="2020-11" db="EMBL/GenBank/DDBJ databases">
        <authorList>
            <consortium name="DOE Joint Genome Institute"/>
            <person name="Ahrendt S."/>
            <person name="Riley R."/>
            <person name="Andreopoulos W."/>
            <person name="Labutti K."/>
            <person name="Pangilinan J."/>
            <person name="Ruiz-Duenas F.J."/>
            <person name="Barrasa J.M."/>
            <person name="Sanchez-Garcia M."/>
            <person name="Camarero S."/>
            <person name="Miyauchi S."/>
            <person name="Serrano A."/>
            <person name="Linde D."/>
            <person name="Babiker R."/>
            <person name="Drula E."/>
            <person name="Ayuso-Fernandez I."/>
            <person name="Pacheco R."/>
            <person name="Padilla G."/>
            <person name="Ferreira P."/>
            <person name="Barriuso J."/>
            <person name="Kellner H."/>
            <person name="Castanera R."/>
            <person name="Alfaro M."/>
            <person name="Ramirez L."/>
            <person name="Pisabarro A.G."/>
            <person name="Kuo A."/>
            <person name="Tritt A."/>
            <person name="Lipzen A."/>
            <person name="He G."/>
            <person name="Yan M."/>
            <person name="Ng V."/>
            <person name="Cullen D."/>
            <person name="Martin F."/>
            <person name="Rosso M.-N."/>
            <person name="Henrissat B."/>
            <person name="Hibbett D."/>
            <person name="Martinez A.T."/>
            <person name="Grigoriev I.V."/>
        </authorList>
    </citation>
    <scope>NUCLEOTIDE SEQUENCE</scope>
    <source>
        <strain evidence="6">CBS 247.69</strain>
    </source>
</reference>
<dbReference type="SUPFAM" id="SSF53474">
    <property type="entry name" value="alpha/beta-Hydrolases"/>
    <property type="match status" value="1"/>
</dbReference>
<evidence type="ECO:0000256" key="2">
    <source>
        <dbReference type="ARBA" id="ARBA00043996"/>
    </source>
</evidence>
<sequence>MYASEKLMNFRWISKIFATHSTYVLSDEDLAPAALNTELSELGQFAELAYSIVPPGFLLQNFMVLADHNYPLEGYTALRGAIFVSSFKGHTAKLPGYVAYRPLTKQLVVAISGTSSVQQAYHDIRTLKHRHPSKRGQVHSGFWDLYKGVKPLALDGIRKGIEECDVSELCITGHSMGGSMAYLLCMDLLTPDNTYKIPLSARLRLKIVTFGAPRTGNHELVTYWQELLKLHRDTYGQRAVIEHSVKAYNDGVPALPPARFGFQHFSQEPLYVAMGRTYQVPTAESEHAIFTVSPPLDGELVAPNFPRGGHNYYNNRDIERLSRRLGWLGQAEPEKDGWEGRYRRLAHKHQA</sequence>